<name>A0A380K8E2_9STRE</name>
<evidence type="ECO:0000313" key="2">
    <source>
        <dbReference type="EMBL" id="SUN61181.1"/>
    </source>
</evidence>
<sequence length="59" mass="7229">MKYILTLAFCLLVYLWISRNDSNDKNESTHNRPIIRRKRQNKHHKQGRRYPVHNSQQPK</sequence>
<evidence type="ECO:0000256" key="1">
    <source>
        <dbReference type="SAM" id="MobiDB-lite"/>
    </source>
</evidence>
<organism evidence="2 3">
    <name type="scientific">Streptococcus hyointestinalis</name>
    <dbReference type="NCBI Taxonomy" id="1337"/>
    <lineage>
        <taxon>Bacteria</taxon>
        <taxon>Bacillati</taxon>
        <taxon>Bacillota</taxon>
        <taxon>Bacilli</taxon>
        <taxon>Lactobacillales</taxon>
        <taxon>Streptococcaceae</taxon>
        <taxon>Streptococcus</taxon>
    </lineage>
</organism>
<dbReference type="Proteomes" id="UP000254924">
    <property type="component" value="Unassembled WGS sequence"/>
</dbReference>
<proteinExistence type="predicted"/>
<keyword evidence="3" id="KW-1185">Reference proteome</keyword>
<protein>
    <submittedName>
        <fullName evidence="2">Uncharacterized protein</fullName>
    </submittedName>
</protein>
<accession>A0A380K8E2</accession>
<dbReference type="GeneID" id="78357970"/>
<dbReference type="RefSeq" id="WP_142743607.1">
    <property type="nucleotide sequence ID" value="NZ_JBNPNB010000165.1"/>
</dbReference>
<feature type="compositionally biased region" description="Basic and acidic residues" evidence="1">
    <location>
        <begin position="21"/>
        <end position="30"/>
    </location>
</feature>
<feature type="region of interest" description="Disordered" evidence="1">
    <location>
        <begin position="21"/>
        <end position="59"/>
    </location>
</feature>
<dbReference type="EMBL" id="UHFN01000007">
    <property type="protein sequence ID" value="SUN61181.1"/>
    <property type="molecule type" value="Genomic_DNA"/>
</dbReference>
<evidence type="ECO:0000313" key="3">
    <source>
        <dbReference type="Proteomes" id="UP000254924"/>
    </source>
</evidence>
<gene>
    <name evidence="2" type="ORF">NCTC12224_01362</name>
</gene>
<dbReference type="AlphaFoldDB" id="A0A380K8E2"/>
<feature type="compositionally biased region" description="Basic residues" evidence="1">
    <location>
        <begin position="33"/>
        <end position="51"/>
    </location>
</feature>
<reference evidence="2 3" key="1">
    <citation type="submission" date="2018-06" db="EMBL/GenBank/DDBJ databases">
        <authorList>
            <consortium name="Pathogen Informatics"/>
            <person name="Doyle S."/>
        </authorList>
    </citation>
    <scope>NUCLEOTIDE SEQUENCE [LARGE SCALE GENOMIC DNA]</scope>
    <source>
        <strain evidence="2 3">NCTC12224</strain>
    </source>
</reference>